<dbReference type="Proteomes" id="UP001501710">
    <property type="component" value="Unassembled WGS sequence"/>
</dbReference>
<protein>
    <submittedName>
        <fullName evidence="1">Uncharacterized protein</fullName>
    </submittedName>
</protein>
<gene>
    <name evidence="1" type="ORF">GCM10022254_39630</name>
</gene>
<organism evidence="1 2">
    <name type="scientific">Actinomadura meridiana</name>
    <dbReference type="NCBI Taxonomy" id="559626"/>
    <lineage>
        <taxon>Bacteria</taxon>
        <taxon>Bacillati</taxon>
        <taxon>Actinomycetota</taxon>
        <taxon>Actinomycetes</taxon>
        <taxon>Streptosporangiales</taxon>
        <taxon>Thermomonosporaceae</taxon>
        <taxon>Actinomadura</taxon>
    </lineage>
</organism>
<name>A0ABP8C6F6_9ACTN</name>
<dbReference type="EMBL" id="BAABAS010000011">
    <property type="protein sequence ID" value="GAA4234547.1"/>
    <property type="molecule type" value="Genomic_DNA"/>
</dbReference>
<accession>A0ABP8C6F6</accession>
<sequence>MLSTCGGLIRAAPDSWDVLIRPFDAALLDEIRESDFGLRLLQVCFPLYDKAEILRRLERYEAGELVEPAPADWTTVGR</sequence>
<proteinExistence type="predicted"/>
<keyword evidence="2" id="KW-1185">Reference proteome</keyword>
<evidence type="ECO:0000313" key="2">
    <source>
        <dbReference type="Proteomes" id="UP001501710"/>
    </source>
</evidence>
<evidence type="ECO:0000313" key="1">
    <source>
        <dbReference type="EMBL" id="GAA4234547.1"/>
    </source>
</evidence>
<comment type="caution">
    <text evidence="1">The sequence shown here is derived from an EMBL/GenBank/DDBJ whole genome shotgun (WGS) entry which is preliminary data.</text>
</comment>
<reference evidence="2" key="1">
    <citation type="journal article" date="2019" name="Int. J. Syst. Evol. Microbiol.">
        <title>The Global Catalogue of Microorganisms (GCM) 10K type strain sequencing project: providing services to taxonomists for standard genome sequencing and annotation.</title>
        <authorList>
            <consortium name="The Broad Institute Genomics Platform"/>
            <consortium name="The Broad Institute Genome Sequencing Center for Infectious Disease"/>
            <person name="Wu L."/>
            <person name="Ma J."/>
        </authorList>
    </citation>
    <scope>NUCLEOTIDE SEQUENCE [LARGE SCALE GENOMIC DNA]</scope>
    <source>
        <strain evidence="2">JCM 17440</strain>
    </source>
</reference>